<proteinExistence type="predicted"/>
<organism evidence="1 2">
    <name type="scientific">Hibiscus sabdariffa</name>
    <name type="common">roselle</name>
    <dbReference type="NCBI Taxonomy" id="183260"/>
    <lineage>
        <taxon>Eukaryota</taxon>
        <taxon>Viridiplantae</taxon>
        <taxon>Streptophyta</taxon>
        <taxon>Embryophyta</taxon>
        <taxon>Tracheophyta</taxon>
        <taxon>Spermatophyta</taxon>
        <taxon>Magnoliopsida</taxon>
        <taxon>eudicotyledons</taxon>
        <taxon>Gunneridae</taxon>
        <taxon>Pentapetalae</taxon>
        <taxon>rosids</taxon>
        <taxon>malvids</taxon>
        <taxon>Malvales</taxon>
        <taxon>Malvaceae</taxon>
        <taxon>Malvoideae</taxon>
        <taxon>Hibiscus</taxon>
    </lineage>
</organism>
<evidence type="ECO:0000313" key="2">
    <source>
        <dbReference type="Proteomes" id="UP001396334"/>
    </source>
</evidence>
<accession>A0ABR2R1J3</accession>
<dbReference type="Proteomes" id="UP001396334">
    <property type="component" value="Unassembled WGS sequence"/>
</dbReference>
<protein>
    <submittedName>
        <fullName evidence="1">Uncharacterized protein</fullName>
    </submittedName>
</protein>
<comment type="caution">
    <text evidence="1">The sequence shown here is derived from an EMBL/GenBank/DDBJ whole genome shotgun (WGS) entry which is preliminary data.</text>
</comment>
<evidence type="ECO:0000313" key="1">
    <source>
        <dbReference type="EMBL" id="KAK9006680.1"/>
    </source>
</evidence>
<name>A0ABR2R1J3_9ROSI</name>
<sequence length="169" mass="19080">MKSEEMIENNGHVNEISLERITRNNDALTPRVSTTLKMAMGKETVQVVDESLPQDSENFLKLQEIKCKLDVVSSKLIKLATKLDNMDRDQNLFYASVNTWNKSIVVAMSNLSPSPLHEFPKFPPIICGYDFSTNEDEVGHQIRQLPYVEDSNCECLPRQSGGAPSKLTY</sequence>
<dbReference type="EMBL" id="JBBPBN010000028">
    <property type="protein sequence ID" value="KAK9006680.1"/>
    <property type="molecule type" value="Genomic_DNA"/>
</dbReference>
<gene>
    <name evidence="1" type="ORF">V6N11_019014</name>
</gene>
<keyword evidence="2" id="KW-1185">Reference proteome</keyword>
<reference evidence="1 2" key="1">
    <citation type="journal article" date="2024" name="G3 (Bethesda)">
        <title>Genome assembly of Hibiscus sabdariffa L. provides insights into metabolisms of medicinal natural products.</title>
        <authorList>
            <person name="Kim T."/>
        </authorList>
    </citation>
    <scope>NUCLEOTIDE SEQUENCE [LARGE SCALE GENOMIC DNA]</scope>
    <source>
        <strain evidence="1">TK-2024</strain>
        <tissue evidence="1">Old leaves</tissue>
    </source>
</reference>